<feature type="domain" description="G-protein coupled receptors family 1 profile" evidence="12">
    <location>
        <begin position="289"/>
        <end position="428"/>
    </location>
</feature>
<dbReference type="Proteomes" id="UP001054837">
    <property type="component" value="Unassembled WGS sequence"/>
</dbReference>
<dbReference type="EMBL" id="BPLQ01013641">
    <property type="protein sequence ID" value="GIY73807.1"/>
    <property type="molecule type" value="Genomic_DNA"/>
</dbReference>
<dbReference type="PRINTS" id="PR00237">
    <property type="entry name" value="GPCRRHODOPSN"/>
</dbReference>
<evidence type="ECO:0000313" key="14">
    <source>
        <dbReference type="Proteomes" id="UP001054837"/>
    </source>
</evidence>
<evidence type="ECO:0000256" key="6">
    <source>
        <dbReference type="ARBA" id="ARBA00023040"/>
    </source>
</evidence>
<reference evidence="13 14" key="1">
    <citation type="submission" date="2021-06" db="EMBL/GenBank/DDBJ databases">
        <title>Caerostris darwini draft genome.</title>
        <authorList>
            <person name="Kono N."/>
            <person name="Arakawa K."/>
        </authorList>
    </citation>
    <scope>NUCLEOTIDE SEQUENCE [LARGE SCALE GENOMIC DNA]</scope>
</reference>
<keyword evidence="8 13" id="KW-0675">Receptor</keyword>
<feature type="transmembrane region" description="Helical" evidence="11">
    <location>
        <begin position="309"/>
        <end position="335"/>
    </location>
</feature>
<dbReference type="InterPro" id="IPR000276">
    <property type="entry name" value="GPCR_Rhodpsn"/>
</dbReference>
<keyword evidence="6" id="KW-0297">G-protein coupled receptor</keyword>
<gene>
    <name evidence="13" type="primary">GNRHR_5</name>
    <name evidence="13" type="ORF">CDAR_594491</name>
</gene>
<evidence type="ECO:0000313" key="13">
    <source>
        <dbReference type="EMBL" id="GIY73807.1"/>
    </source>
</evidence>
<evidence type="ECO:0000256" key="2">
    <source>
        <dbReference type="ARBA" id="ARBA00010663"/>
    </source>
</evidence>
<keyword evidence="5 11" id="KW-1133">Transmembrane helix</keyword>
<dbReference type="PANTHER" id="PTHR24230:SF163">
    <property type="entry name" value="CORAZONIN RECEPTOR, ISOFORM B"/>
    <property type="match status" value="1"/>
</dbReference>
<evidence type="ECO:0000256" key="11">
    <source>
        <dbReference type="SAM" id="Phobius"/>
    </source>
</evidence>
<feature type="transmembrane region" description="Helical" evidence="11">
    <location>
        <begin position="276"/>
        <end position="297"/>
    </location>
</feature>
<keyword evidence="4 11" id="KW-0812">Transmembrane</keyword>
<keyword evidence="3" id="KW-1003">Cell membrane</keyword>
<feature type="compositionally biased region" description="Polar residues" evidence="10">
    <location>
        <begin position="167"/>
        <end position="183"/>
    </location>
</feature>
<evidence type="ECO:0000256" key="5">
    <source>
        <dbReference type="ARBA" id="ARBA00022989"/>
    </source>
</evidence>
<comment type="subcellular location">
    <subcellularLocation>
        <location evidence="1">Cell membrane</location>
        <topology evidence="1">Multi-pass membrane protein</topology>
    </subcellularLocation>
</comment>
<dbReference type="InterPro" id="IPR017452">
    <property type="entry name" value="GPCR_Rhodpsn_7TM"/>
</dbReference>
<keyword evidence="7 11" id="KW-0472">Membrane</keyword>
<feature type="transmembrane region" description="Helical" evidence="11">
    <location>
        <begin position="355"/>
        <end position="379"/>
    </location>
</feature>
<keyword evidence="9" id="KW-0807">Transducer</keyword>
<protein>
    <submittedName>
        <fullName evidence="13">Gonadotropin-releasing hormone receptor</fullName>
    </submittedName>
</protein>
<dbReference type="Gene3D" id="1.20.1070.10">
    <property type="entry name" value="Rhodopsin 7-helix transmembrane proteins"/>
    <property type="match status" value="1"/>
</dbReference>
<evidence type="ECO:0000256" key="10">
    <source>
        <dbReference type="SAM" id="MobiDB-lite"/>
    </source>
</evidence>
<evidence type="ECO:0000256" key="1">
    <source>
        <dbReference type="ARBA" id="ARBA00004651"/>
    </source>
</evidence>
<comment type="caution">
    <text evidence="13">The sequence shown here is derived from an EMBL/GenBank/DDBJ whole genome shotgun (WGS) entry which is preliminary data.</text>
</comment>
<dbReference type="Pfam" id="PF00001">
    <property type="entry name" value="7tm_1"/>
    <property type="match status" value="1"/>
</dbReference>
<feature type="region of interest" description="Disordered" evidence="10">
    <location>
        <begin position="165"/>
        <end position="187"/>
    </location>
</feature>
<accession>A0AAV4VTS9</accession>
<evidence type="ECO:0000256" key="4">
    <source>
        <dbReference type="ARBA" id="ARBA00022692"/>
    </source>
</evidence>
<proteinExistence type="inferred from homology"/>
<comment type="similarity">
    <text evidence="2">Belongs to the G-protein coupled receptor 1 family.</text>
</comment>
<dbReference type="PANTHER" id="PTHR24230">
    <property type="entry name" value="G-PROTEIN COUPLED RECEPTOR"/>
    <property type="match status" value="1"/>
</dbReference>
<name>A0AAV4VTS9_9ARAC</name>
<evidence type="ECO:0000259" key="12">
    <source>
        <dbReference type="PROSITE" id="PS50262"/>
    </source>
</evidence>
<evidence type="ECO:0000256" key="7">
    <source>
        <dbReference type="ARBA" id="ARBA00023136"/>
    </source>
</evidence>
<feature type="transmembrane region" description="Helical" evidence="11">
    <location>
        <begin position="391"/>
        <end position="409"/>
    </location>
</feature>
<evidence type="ECO:0000256" key="3">
    <source>
        <dbReference type="ARBA" id="ARBA00022475"/>
    </source>
</evidence>
<evidence type="ECO:0000256" key="8">
    <source>
        <dbReference type="ARBA" id="ARBA00023170"/>
    </source>
</evidence>
<dbReference type="GO" id="GO:0035237">
    <property type="term" value="F:corazonin receptor activity"/>
    <property type="evidence" value="ECO:0007669"/>
    <property type="project" value="TreeGrafter"/>
</dbReference>
<organism evidence="13 14">
    <name type="scientific">Caerostris darwini</name>
    <dbReference type="NCBI Taxonomy" id="1538125"/>
    <lineage>
        <taxon>Eukaryota</taxon>
        <taxon>Metazoa</taxon>
        <taxon>Ecdysozoa</taxon>
        <taxon>Arthropoda</taxon>
        <taxon>Chelicerata</taxon>
        <taxon>Arachnida</taxon>
        <taxon>Araneae</taxon>
        <taxon>Araneomorphae</taxon>
        <taxon>Entelegynae</taxon>
        <taxon>Araneoidea</taxon>
        <taxon>Araneidae</taxon>
        <taxon>Caerostris</taxon>
    </lineage>
</organism>
<dbReference type="PROSITE" id="PS50262">
    <property type="entry name" value="G_PROTEIN_RECEP_F1_2"/>
    <property type="match status" value="1"/>
</dbReference>
<keyword evidence="14" id="KW-1185">Reference proteome</keyword>
<dbReference type="SUPFAM" id="SSF81321">
    <property type="entry name" value="Family A G protein-coupled receptor-like"/>
    <property type="match status" value="1"/>
</dbReference>
<dbReference type="GO" id="GO:0005886">
    <property type="term" value="C:plasma membrane"/>
    <property type="evidence" value="ECO:0007669"/>
    <property type="project" value="UniProtKB-SubCell"/>
</dbReference>
<sequence length="428" mass="48440">MRLHKFPANYLNYYILYLLFVVDVIALSDHNLSGSSALKNSEIKIKNFETDVPIGNLKRNLFKLSDKSSLKLVPKFLLRELSMISFCKSEDKTIFKLLEVASTFNCDKFQRHSLNPLEIKTSQKLEKANCKLLDYFKDVTSSLNHNLNFSDNGITIKPLNRPVRNTGPLSVSEHSPSNTSPSNLDVKKEQYVLSKDRNGIENLKSLALFPITLVPKEFPGKEQNVTVEPTPIHDVPTLVANDSLADWNLTERWNDTFCNHSTNHAPTFHTHTLVKGVVLLNLGVLACVGNVATLGSIIRRGRQHSSTVYLLLVHLSVSDLFVTCFCIIGEGFWTLTVEWYGGNFLCKVFKFLQMFSLYLSTFTLVVIGFDRLCAVRFPMRRIKARMQVHKAVIAAWVLSAVLSAPQNFYGQQRNSKMAQVSFRTLFVV</sequence>
<evidence type="ECO:0000256" key="9">
    <source>
        <dbReference type="ARBA" id="ARBA00023224"/>
    </source>
</evidence>
<dbReference type="AlphaFoldDB" id="A0AAV4VTS9"/>